<protein>
    <submittedName>
        <fullName evidence="1">Uncharacterized protein</fullName>
    </submittedName>
</protein>
<dbReference type="EMBL" id="MPUJ01000003">
    <property type="protein sequence ID" value="ONK08053.1"/>
    <property type="molecule type" value="Genomic_DNA"/>
</dbReference>
<dbReference type="OrthoDB" id="8370100at2"/>
<organism evidence="1 2">
    <name type="scientific">Pectobacterium actinidiae</name>
    <dbReference type="NCBI Taxonomy" id="1507808"/>
    <lineage>
        <taxon>Bacteria</taxon>
        <taxon>Pseudomonadati</taxon>
        <taxon>Pseudomonadota</taxon>
        <taxon>Gammaproteobacteria</taxon>
        <taxon>Enterobacterales</taxon>
        <taxon>Pectobacteriaceae</taxon>
        <taxon>Pectobacterium</taxon>
    </lineage>
</organism>
<proteinExistence type="predicted"/>
<gene>
    <name evidence="1" type="ORF">BSK71_06495</name>
</gene>
<dbReference type="RefSeq" id="WP_052201345.1">
    <property type="nucleotide sequence ID" value="NZ_JBIXLK010000003.1"/>
</dbReference>
<reference evidence="2" key="1">
    <citation type="submission" date="2016-11" db="EMBL/GenBank/DDBJ databases">
        <authorList>
            <person name="Panda P."/>
            <person name="Visnovsky S."/>
            <person name="Pitman A."/>
        </authorList>
    </citation>
    <scope>NUCLEOTIDE SEQUENCE [LARGE SCALE GENOMIC DNA]</scope>
    <source>
        <strain evidence="2">ICMP 9972</strain>
    </source>
</reference>
<evidence type="ECO:0000313" key="2">
    <source>
        <dbReference type="Proteomes" id="UP000189286"/>
    </source>
</evidence>
<comment type="caution">
    <text evidence="1">The sequence shown here is derived from an EMBL/GenBank/DDBJ whole genome shotgun (WGS) entry which is preliminary data.</text>
</comment>
<dbReference type="Proteomes" id="UP000189286">
    <property type="component" value="Unassembled WGS sequence"/>
</dbReference>
<accession>A0A1V2R6I4</accession>
<dbReference type="AlphaFoldDB" id="A0A1V2R6I4"/>
<evidence type="ECO:0000313" key="1">
    <source>
        <dbReference type="EMBL" id="ONK08053.1"/>
    </source>
</evidence>
<sequence>MLQAIMQGKAGRVEIEGRAPESWRNVFKKREDLLTAAFWTRIGYLSAESRFLFIREFLGLSESELGEYRQVNFWPRYSLDMKNVDQSSVEPDVILEFEKADILIEVKPPEGGWQYHQQWQREIAAYHQDERKKERLFFIALGNIPKSLGRFNSKLIEDYKDNTKVIQREWHNAKNALLSLQSVHIHEQHIVRDCLSALSLYGIRVALPEYKTLSQFIIAFPLHEGTKNIFSSFSDKK</sequence>
<name>A0A1V2R6I4_9GAMM</name>